<name>A0A1E5VWD1_9POAL</name>
<accession>A0A1E5VWD1</accession>
<evidence type="ECO:0000313" key="2">
    <source>
        <dbReference type="Proteomes" id="UP000095767"/>
    </source>
</evidence>
<sequence length="197" mass="21172">MDVFARFGEEGKILCADGTGHAVVHDTRSRSTQGMPTMNAAKGHMHVALSVPRTRAHAASAAACNDPDSDTGKESYIFQRVSGDHAETLYVIDMALNSQVPFRGRLSSCRPHHLCAVSSLDPPEGWSLTSLHLVNLGSGRLCTAKLCAAGDDDDTYRVGFVFTGVEVVRCGGDQDGELEMIKHKSRCVASISIERVL</sequence>
<gene>
    <name evidence="1" type="ORF">BAE44_0009567</name>
</gene>
<dbReference type="InterPro" id="IPR012871">
    <property type="entry name" value="DUF1668_ORYSA"/>
</dbReference>
<evidence type="ECO:0000313" key="1">
    <source>
        <dbReference type="EMBL" id="OEL29423.1"/>
    </source>
</evidence>
<dbReference type="Proteomes" id="UP000095767">
    <property type="component" value="Unassembled WGS sequence"/>
</dbReference>
<reference evidence="1 2" key="1">
    <citation type="submission" date="2016-09" db="EMBL/GenBank/DDBJ databases">
        <title>The draft genome of Dichanthelium oligosanthes: A C3 panicoid grass species.</title>
        <authorList>
            <person name="Studer A.J."/>
            <person name="Schnable J.C."/>
            <person name="Brutnell T.P."/>
        </authorList>
    </citation>
    <scope>NUCLEOTIDE SEQUENCE [LARGE SCALE GENOMIC DNA]</scope>
    <source>
        <strain evidence="2">cv. Kellogg 1175</strain>
        <tissue evidence="1">Leaf</tissue>
    </source>
</reference>
<comment type="caution">
    <text evidence="1">The sequence shown here is derived from an EMBL/GenBank/DDBJ whole genome shotgun (WGS) entry which is preliminary data.</text>
</comment>
<proteinExistence type="predicted"/>
<organism evidence="1 2">
    <name type="scientific">Dichanthelium oligosanthes</name>
    <dbReference type="NCBI Taxonomy" id="888268"/>
    <lineage>
        <taxon>Eukaryota</taxon>
        <taxon>Viridiplantae</taxon>
        <taxon>Streptophyta</taxon>
        <taxon>Embryophyta</taxon>
        <taxon>Tracheophyta</taxon>
        <taxon>Spermatophyta</taxon>
        <taxon>Magnoliopsida</taxon>
        <taxon>Liliopsida</taxon>
        <taxon>Poales</taxon>
        <taxon>Poaceae</taxon>
        <taxon>PACMAD clade</taxon>
        <taxon>Panicoideae</taxon>
        <taxon>Panicodae</taxon>
        <taxon>Paniceae</taxon>
        <taxon>Dichantheliinae</taxon>
        <taxon>Dichanthelium</taxon>
    </lineage>
</organism>
<dbReference type="Pfam" id="PF07893">
    <property type="entry name" value="DUF1668"/>
    <property type="match status" value="2"/>
</dbReference>
<keyword evidence="2" id="KW-1185">Reference proteome</keyword>
<dbReference type="AlphaFoldDB" id="A0A1E5VWD1"/>
<protein>
    <submittedName>
        <fullName evidence="1">Uncharacterized protein</fullName>
    </submittedName>
</protein>
<dbReference type="EMBL" id="LWDX02027630">
    <property type="protein sequence ID" value="OEL29423.1"/>
    <property type="molecule type" value="Genomic_DNA"/>
</dbReference>